<accession>A0A6C0F5D4</accession>
<protein>
    <recommendedName>
        <fullName evidence="5">TATA-box binding protein</fullName>
    </recommendedName>
</protein>
<organism evidence="4">
    <name type="scientific">viral metagenome</name>
    <dbReference type="NCBI Taxonomy" id="1070528"/>
    <lineage>
        <taxon>unclassified sequences</taxon>
        <taxon>metagenomes</taxon>
        <taxon>organismal metagenomes</taxon>
    </lineage>
</organism>
<dbReference type="GO" id="GO:0006352">
    <property type="term" value="P:DNA-templated transcription initiation"/>
    <property type="evidence" value="ECO:0007669"/>
    <property type="project" value="InterPro"/>
</dbReference>
<proteinExistence type="inferred from homology"/>
<evidence type="ECO:0000313" key="4">
    <source>
        <dbReference type="EMBL" id="QHT36382.1"/>
    </source>
</evidence>
<dbReference type="InterPro" id="IPR012295">
    <property type="entry name" value="TBP_dom_sf"/>
</dbReference>
<comment type="similarity">
    <text evidence="1">Belongs to the TBP family.</text>
</comment>
<evidence type="ECO:0000256" key="2">
    <source>
        <dbReference type="ARBA" id="ARBA00023125"/>
    </source>
</evidence>
<dbReference type="AlphaFoldDB" id="A0A6C0F5D4"/>
<dbReference type="GO" id="GO:0003677">
    <property type="term" value="F:DNA binding"/>
    <property type="evidence" value="ECO:0007669"/>
    <property type="project" value="UniProtKB-KW"/>
</dbReference>
<keyword evidence="2" id="KW-0238">DNA-binding</keyword>
<sequence length="248" mass="28648">MDQLRISTITAILKLSQRVDLKKVYDGIPILDGYIPFIEYGVENGYKGFSIKLTKKKRKKKSKKTFYNQVTIHIIHDGKIMNVKMFNNGRIQITGLKNEKQPIDLVSKFLLYLKDLNIIEEEAEIIDNDIVLINSDFDMGYEISRDILHRDIIEADIYSSYEPCIYPGVNIKFFINEYNYEQGICSCYKMCNGKGNGCGDGNCKKVTIAVFKSGKIIITGGRNREQIEKSYNFIKKFIDSNKERYVLK</sequence>
<evidence type="ECO:0000256" key="1">
    <source>
        <dbReference type="ARBA" id="ARBA00005560"/>
    </source>
</evidence>
<dbReference type="EMBL" id="MN738741">
    <property type="protein sequence ID" value="QHT36382.1"/>
    <property type="molecule type" value="Genomic_DNA"/>
</dbReference>
<dbReference type="InterPro" id="IPR000814">
    <property type="entry name" value="TBP"/>
</dbReference>
<dbReference type="Pfam" id="PF00352">
    <property type="entry name" value="TBP"/>
    <property type="match status" value="1"/>
</dbReference>
<reference evidence="4" key="1">
    <citation type="journal article" date="2020" name="Nature">
        <title>Giant virus diversity and host interactions through global metagenomics.</title>
        <authorList>
            <person name="Schulz F."/>
            <person name="Roux S."/>
            <person name="Paez-Espino D."/>
            <person name="Jungbluth S."/>
            <person name="Walsh D.A."/>
            <person name="Denef V.J."/>
            <person name="McMahon K.D."/>
            <person name="Konstantinidis K.T."/>
            <person name="Eloe-Fadrosh E.A."/>
            <person name="Kyrpides N.C."/>
            <person name="Woyke T."/>
        </authorList>
    </citation>
    <scope>NUCLEOTIDE SEQUENCE</scope>
    <source>
        <strain evidence="4">GVMAG-S-ERX555931-87</strain>
    </source>
</reference>
<keyword evidence="3" id="KW-0804">Transcription</keyword>
<dbReference type="Gene3D" id="3.30.310.10">
    <property type="entry name" value="TATA-Binding Protein"/>
    <property type="match status" value="2"/>
</dbReference>
<evidence type="ECO:0000256" key="3">
    <source>
        <dbReference type="ARBA" id="ARBA00023163"/>
    </source>
</evidence>
<name>A0A6C0F5D4_9ZZZZ</name>
<evidence type="ECO:0008006" key="5">
    <source>
        <dbReference type="Google" id="ProtNLM"/>
    </source>
</evidence>
<dbReference type="SUPFAM" id="SSF55945">
    <property type="entry name" value="TATA-box binding protein-like"/>
    <property type="match status" value="1"/>
</dbReference>